<dbReference type="Pfam" id="PF05939">
    <property type="entry name" value="Phage_min_tail"/>
    <property type="match status" value="1"/>
</dbReference>
<evidence type="ECO:0000313" key="1">
    <source>
        <dbReference type="EMBL" id="MFL9883119.1"/>
    </source>
</evidence>
<proteinExistence type="predicted"/>
<reference evidence="1 2" key="1">
    <citation type="journal article" date="2024" name="Chem. Sci.">
        <title>Discovery of megapolipeptins by genome mining of a Burkholderiales bacteria collection.</title>
        <authorList>
            <person name="Paulo B.S."/>
            <person name="Recchia M.J.J."/>
            <person name="Lee S."/>
            <person name="Fergusson C.H."/>
            <person name="Romanowski S.B."/>
            <person name="Hernandez A."/>
            <person name="Krull N."/>
            <person name="Liu D.Y."/>
            <person name="Cavanagh H."/>
            <person name="Bos A."/>
            <person name="Gray C.A."/>
            <person name="Murphy B.T."/>
            <person name="Linington R.G."/>
            <person name="Eustaquio A.S."/>
        </authorList>
    </citation>
    <scope>NUCLEOTIDE SEQUENCE [LARGE SCALE GENOMIC DNA]</scope>
    <source>
        <strain evidence="1 2">RL16-012-BIC-B</strain>
    </source>
</reference>
<gene>
    <name evidence="1" type="ORF">PQR66_08785</name>
</gene>
<accession>A0ABW8ZIS0</accession>
<dbReference type="EMBL" id="JAQQFN010000005">
    <property type="protein sequence ID" value="MFL9883119.1"/>
    <property type="molecule type" value="Genomic_DNA"/>
</dbReference>
<dbReference type="Proteomes" id="UP001629249">
    <property type="component" value="Unassembled WGS sequence"/>
</dbReference>
<name>A0ABW8ZIS0_9BURK</name>
<evidence type="ECO:0000313" key="2">
    <source>
        <dbReference type="Proteomes" id="UP001629249"/>
    </source>
</evidence>
<organism evidence="1 2">
    <name type="scientific">Paraburkholderia agricolaris</name>
    <dbReference type="NCBI Taxonomy" id="2152888"/>
    <lineage>
        <taxon>Bacteria</taxon>
        <taxon>Pseudomonadati</taxon>
        <taxon>Pseudomonadota</taxon>
        <taxon>Betaproteobacteria</taxon>
        <taxon>Burkholderiales</taxon>
        <taxon>Burkholderiaceae</taxon>
        <taxon>Paraburkholderia</taxon>
    </lineage>
</organism>
<sequence length="116" mass="12485">MAAETFTWVVRVGDAGAIKLRSRGAQFGDGYRQLVGDGINGKSSSWPITIIEPMDAMQPITDFLDRHGGYVPFQWTPPYGAAALFTCAGYTPKRTAGSLITLTATFEQYFGVASNG</sequence>
<dbReference type="RefSeq" id="WP_408326485.1">
    <property type="nucleotide sequence ID" value="NZ_JAQQFH010000002.1"/>
</dbReference>
<protein>
    <submittedName>
        <fullName evidence="1">Phage tail protein</fullName>
    </submittedName>
</protein>
<comment type="caution">
    <text evidence="1">The sequence shown here is derived from an EMBL/GenBank/DDBJ whole genome shotgun (WGS) entry which is preliminary data.</text>
</comment>
<keyword evidence="2" id="KW-1185">Reference proteome</keyword>
<dbReference type="InterPro" id="IPR010265">
    <property type="entry name" value="Phage_lambda_TipM"/>
</dbReference>